<dbReference type="Pfam" id="PF14543">
    <property type="entry name" value="TAXi_N"/>
    <property type="match status" value="1"/>
</dbReference>
<dbReference type="InterPro" id="IPR032799">
    <property type="entry name" value="TAXi_C"/>
</dbReference>
<dbReference type="InterPro" id="IPR001969">
    <property type="entry name" value="Aspartic_peptidase_AS"/>
</dbReference>
<dbReference type="InterPro" id="IPR051708">
    <property type="entry name" value="Plant_Aspart_Prot_A1"/>
</dbReference>
<evidence type="ECO:0000256" key="1">
    <source>
        <dbReference type="ARBA" id="ARBA00007447"/>
    </source>
</evidence>
<keyword evidence="2" id="KW-0645">Protease</keyword>
<keyword evidence="4" id="KW-0378">Hydrolase</keyword>
<dbReference type="OMA" id="FNGADYT"/>
<proteinExistence type="inferred from homology"/>
<keyword evidence="5" id="KW-0325">Glycoprotein</keyword>
<keyword evidence="3" id="KW-0064">Aspartyl protease</keyword>
<dbReference type="GO" id="GO:0004190">
    <property type="term" value="F:aspartic-type endopeptidase activity"/>
    <property type="evidence" value="ECO:0007669"/>
    <property type="project" value="UniProtKB-KW"/>
</dbReference>
<dbReference type="PROSITE" id="PS00141">
    <property type="entry name" value="ASP_PROTEASE"/>
    <property type="match status" value="1"/>
</dbReference>
<dbReference type="PANTHER" id="PTHR47967:SF123">
    <property type="entry name" value="ASPARTIC PROTEINASE NEPENTHESIN-1-LIKE"/>
    <property type="match status" value="1"/>
</dbReference>
<reference evidence="8 9" key="1">
    <citation type="journal article" date="2017" name="Mol. Plant">
        <title>The Genome of Medicinal Plant Macleaya cordata Provides New Insights into Benzylisoquinoline Alkaloids Metabolism.</title>
        <authorList>
            <person name="Liu X."/>
            <person name="Liu Y."/>
            <person name="Huang P."/>
            <person name="Ma Y."/>
            <person name="Qing Z."/>
            <person name="Tang Q."/>
            <person name="Cao H."/>
            <person name="Cheng P."/>
            <person name="Zheng Y."/>
            <person name="Yuan Z."/>
            <person name="Zhou Y."/>
            <person name="Liu J."/>
            <person name="Tang Z."/>
            <person name="Zhuo Y."/>
            <person name="Zhang Y."/>
            <person name="Yu L."/>
            <person name="Huang J."/>
            <person name="Yang P."/>
            <person name="Peng Q."/>
            <person name="Zhang J."/>
            <person name="Jiang W."/>
            <person name="Zhang Z."/>
            <person name="Lin K."/>
            <person name="Ro D.K."/>
            <person name="Chen X."/>
            <person name="Xiong X."/>
            <person name="Shang Y."/>
            <person name="Huang S."/>
            <person name="Zeng J."/>
        </authorList>
    </citation>
    <scope>NUCLEOTIDE SEQUENCE [LARGE SCALE GENOMIC DNA]</scope>
    <source>
        <strain evidence="8">BLH2017</strain>
        <strain evidence="9">cv. BLH2017</strain>
        <tissue evidence="8">Root</tissue>
    </source>
</reference>
<dbReference type="PANTHER" id="PTHR47967">
    <property type="entry name" value="OS07G0603500 PROTEIN-RELATED"/>
    <property type="match status" value="1"/>
</dbReference>
<evidence type="ECO:0000256" key="2">
    <source>
        <dbReference type="ARBA" id="ARBA00022670"/>
    </source>
</evidence>
<keyword evidence="9" id="KW-1185">Reference proteome</keyword>
<accession>A0A200QL06</accession>
<gene>
    <name evidence="7" type="ORF">BVC80_1741g118</name>
    <name evidence="8" type="ORF">BVC80_1741g120</name>
</gene>
<evidence type="ECO:0000256" key="3">
    <source>
        <dbReference type="ARBA" id="ARBA00022750"/>
    </source>
</evidence>
<dbReference type="OrthoDB" id="1072226at2759"/>
<evidence type="ECO:0000313" key="7">
    <source>
        <dbReference type="EMBL" id="OVA11122.1"/>
    </source>
</evidence>
<dbReference type="GO" id="GO:0006508">
    <property type="term" value="P:proteolysis"/>
    <property type="evidence" value="ECO:0007669"/>
    <property type="project" value="UniProtKB-KW"/>
</dbReference>
<dbReference type="InterPro" id="IPR033121">
    <property type="entry name" value="PEPTIDASE_A1"/>
</dbReference>
<feature type="domain" description="Peptidase A1" evidence="6">
    <location>
        <begin position="111"/>
        <end position="457"/>
    </location>
</feature>
<dbReference type="PROSITE" id="PS51767">
    <property type="entry name" value="PEPTIDASE_A1"/>
    <property type="match status" value="1"/>
</dbReference>
<name>A0A200QL06_MACCD</name>
<protein>
    <submittedName>
        <fullName evidence="8">Peptidase A1</fullName>
    </submittedName>
</protein>
<evidence type="ECO:0000256" key="5">
    <source>
        <dbReference type="ARBA" id="ARBA00023180"/>
    </source>
</evidence>
<organism evidence="8 9">
    <name type="scientific">Macleaya cordata</name>
    <name type="common">Five-seeded plume-poppy</name>
    <name type="synonym">Bocconia cordata</name>
    <dbReference type="NCBI Taxonomy" id="56857"/>
    <lineage>
        <taxon>Eukaryota</taxon>
        <taxon>Viridiplantae</taxon>
        <taxon>Streptophyta</taxon>
        <taxon>Embryophyta</taxon>
        <taxon>Tracheophyta</taxon>
        <taxon>Spermatophyta</taxon>
        <taxon>Magnoliopsida</taxon>
        <taxon>Ranunculales</taxon>
        <taxon>Papaveraceae</taxon>
        <taxon>Papaveroideae</taxon>
        <taxon>Macleaya</taxon>
    </lineage>
</organism>
<dbReference type="EMBL" id="MVGT01001732">
    <property type="protein sequence ID" value="OVA11122.1"/>
    <property type="molecule type" value="Genomic_DNA"/>
</dbReference>
<dbReference type="Gene3D" id="2.40.70.10">
    <property type="entry name" value="Acid Proteases"/>
    <property type="match status" value="2"/>
</dbReference>
<comment type="similarity">
    <text evidence="1">Belongs to the peptidase A1 family.</text>
</comment>
<evidence type="ECO:0000256" key="4">
    <source>
        <dbReference type="ARBA" id="ARBA00022801"/>
    </source>
</evidence>
<evidence type="ECO:0000313" key="9">
    <source>
        <dbReference type="Proteomes" id="UP000195402"/>
    </source>
</evidence>
<comment type="caution">
    <text evidence="8">The sequence shown here is derived from an EMBL/GenBank/DDBJ whole genome shotgun (WGS) entry which is preliminary data.</text>
</comment>
<dbReference type="STRING" id="56857.A0A200QL06"/>
<dbReference type="Pfam" id="PF14541">
    <property type="entry name" value="TAXi_C"/>
    <property type="match status" value="1"/>
</dbReference>
<sequence length="466" mass="51743">MAALTKALAFDPTIPLFLIFLFCFFSLQFHLTIAKPTTGFSLKLIHRDSPESPLYPGNLSHYERIKRLVDSSESRVLQLQSIAAATSSISSETPIHPEIIRPPVARLLFLLLVQVNIGTPYKTYYLVLDTASDLIWIQCDPCKPCFPQKQHKFDPKKSPSYHALPCTHTLCTGPDYGCVNGQCTYTVEYMSNGSTKGVLSTETFTFVTDKRKIEAIDGRIFGCSNANTGFHSFLGEIDGILGMSPPGDISLIAQIKDVAKRRFSYCLPTPSSTSFLRFGDDIVIKPGSKVQTTPFVTYKSRFMYALNLTDISVGDDHSGMVRIGFPPGTFALKQDRTGGCIIDSGSAVTHIDAKPYVELKKAIMGYFQPFGLKLIDPKKYEFELCYVRPKGFKSFPSVTFHFQGADLKVVSDFLFFVDVHFFCLVMKPRNGLTVLGAMQQTNIRFVYDAGAGLLSFVPEDCSKDGK</sequence>
<dbReference type="InterPro" id="IPR021109">
    <property type="entry name" value="Peptidase_aspartic_dom_sf"/>
</dbReference>
<dbReference type="CDD" id="cd05476">
    <property type="entry name" value="pepsin_A_like_plant"/>
    <property type="match status" value="1"/>
</dbReference>
<evidence type="ECO:0000313" key="8">
    <source>
        <dbReference type="EMBL" id="OVA11124.1"/>
    </source>
</evidence>
<dbReference type="Proteomes" id="UP000195402">
    <property type="component" value="Unassembled WGS sequence"/>
</dbReference>
<dbReference type="InterPro" id="IPR034161">
    <property type="entry name" value="Pepsin-like_plant"/>
</dbReference>
<dbReference type="AlphaFoldDB" id="A0A200QL06"/>
<dbReference type="SUPFAM" id="SSF50630">
    <property type="entry name" value="Acid proteases"/>
    <property type="match status" value="1"/>
</dbReference>
<dbReference type="InterPro" id="IPR032861">
    <property type="entry name" value="TAXi_N"/>
</dbReference>
<dbReference type="GO" id="GO:0005576">
    <property type="term" value="C:extracellular region"/>
    <property type="evidence" value="ECO:0007669"/>
    <property type="project" value="TreeGrafter"/>
</dbReference>
<evidence type="ECO:0000259" key="6">
    <source>
        <dbReference type="PROSITE" id="PS51767"/>
    </source>
</evidence>
<dbReference type="EMBL" id="MVGT01001732">
    <property type="protein sequence ID" value="OVA11124.1"/>
    <property type="molecule type" value="Genomic_DNA"/>
</dbReference>